<sequence length="330" mass="38329">MVDVFVRAGVIIGVGVGIGAGIDFGGQSVGDTSCSRCFDFLSEECKKQEEDSIMYLQTLSQAVNEFKKIRGGQGHSIKECPGSIYSTGQEEKISFIKTIQNLKKKIFRELPMVVGEKLLEIKQVNLYKHVPIAQKNKLLELMRVKNLCVQYDMHYFSGNNFRTMTSMNIWWKHWYIDEILSLMWESHLRYPEYYDSTDRIIDLNFYTNFKQRCDNISEEATRVGGRSFTRLINEFVWNDDMIDYVRLYLGGMDWIGAKRILVVINMNNAHFVTLKILLHEGCMNICDCNLIGMKHAKFFIFIQPVFELLPNLLKQSEIIKHLPDKFLNEP</sequence>
<evidence type="ECO:0000313" key="2">
    <source>
        <dbReference type="Proteomes" id="UP000826656"/>
    </source>
</evidence>
<name>A0ABQ7URM7_SOLTU</name>
<dbReference type="Proteomes" id="UP000826656">
    <property type="component" value="Unassembled WGS sequence"/>
</dbReference>
<protein>
    <submittedName>
        <fullName evidence="1">Uncharacterized protein</fullName>
    </submittedName>
</protein>
<evidence type="ECO:0000313" key="1">
    <source>
        <dbReference type="EMBL" id="KAH0754473.1"/>
    </source>
</evidence>
<dbReference type="EMBL" id="JAIVGD010000018">
    <property type="protein sequence ID" value="KAH0754473.1"/>
    <property type="molecule type" value="Genomic_DNA"/>
</dbReference>
<gene>
    <name evidence="1" type="ORF">KY290_024743</name>
</gene>
<proteinExistence type="predicted"/>
<keyword evidence="2" id="KW-1185">Reference proteome</keyword>
<reference evidence="1 2" key="1">
    <citation type="journal article" date="2021" name="bioRxiv">
        <title>Chromosome-scale and haplotype-resolved genome assembly of a tetraploid potato cultivar.</title>
        <authorList>
            <person name="Sun H."/>
            <person name="Jiao W.-B."/>
            <person name="Krause K."/>
            <person name="Campoy J.A."/>
            <person name="Goel M."/>
            <person name="Folz-Donahue K."/>
            <person name="Kukat C."/>
            <person name="Huettel B."/>
            <person name="Schneeberger K."/>
        </authorList>
    </citation>
    <scope>NUCLEOTIDE SEQUENCE [LARGE SCALE GENOMIC DNA]</scope>
    <source>
        <strain evidence="1">SolTubOtavaFocal</strain>
        <tissue evidence="1">Leaves</tissue>
    </source>
</reference>
<comment type="caution">
    <text evidence="1">The sequence shown here is derived from an EMBL/GenBank/DDBJ whole genome shotgun (WGS) entry which is preliminary data.</text>
</comment>
<accession>A0ABQ7URM7</accession>
<organism evidence="1 2">
    <name type="scientific">Solanum tuberosum</name>
    <name type="common">Potato</name>
    <dbReference type="NCBI Taxonomy" id="4113"/>
    <lineage>
        <taxon>Eukaryota</taxon>
        <taxon>Viridiplantae</taxon>
        <taxon>Streptophyta</taxon>
        <taxon>Embryophyta</taxon>
        <taxon>Tracheophyta</taxon>
        <taxon>Spermatophyta</taxon>
        <taxon>Magnoliopsida</taxon>
        <taxon>eudicotyledons</taxon>
        <taxon>Gunneridae</taxon>
        <taxon>Pentapetalae</taxon>
        <taxon>asterids</taxon>
        <taxon>lamiids</taxon>
        <taxon>Solanales</taxon>
        <taxon>Solanaceae</taxon>
        <taxon>Solanoideae</taxon>
        <taxon>Solaneae</taxon>
        <taxon>Solanum</taxon>
    </lineage>
</organism>